<reference evidence="2" key="1">
    <citation type="submission" date="2016-11" db="UniProtKB">
        <authorList>
            <consortium name="WormBaseParasite"/>
        </authorList>
    </citation>
    <scope>IDENTIFICATION</scope>
</reference>
<dbReference type="WBParaSite" id="Hba_14452">
    <property type="protein sequence ID" value="Hba_14452"/>
    <property type="gene ID" value="Hba_14452"/>
</dbReference>
<proteinExistence type="predicted"/>
<keyword evidence="1" id="KW-1185">Reference proteome</keyword>
<organism evidence="1 2">
    <name type="scientific">Heterorhabditis bacteriophora</name>
    <name type="common">Entomopathogenic nematode worm</name>
    <dbReference type="NCBI Taxonomy" id="37862"/>
    <lineage>
        <taxon>Eukaryota</taxon>
        <taxon>Metazoa</taxon>
        <taxon>Ecdysozoa</taxon>
        <taxon>Nematoda</taxon>
        <taxon>Chromadorea</taxon>
        <taxon>Rhabditida</taxon>
        <taxon>Rhabditina</taxon>
        <taxon>Rhabditomorpha</taxon>
        <taxon>Strongyloidea</taxon>
        <taxon>Heterorhabditidae</taxon>
        <taxon>Heterorhabditis</taxon>
    </lineage>
</organism>
<sequence length="62" mass="6898">MEIKRSSFLNGCFKMEYLNGSDGRMCFSTGRFGAEFLLPNSCVPVTVYHSDDDDDVSSTSEC</sequence>
<dbReference type="Proteomes" id="UP000095283">
    <property type="component" value="Unplaced"/>
</dbReference>
<dbReference type="AlphaFoldDB" id="A0A1I7X9U6"/>
<protein>
    <submittedName>
        <fullName evidence="2">Ovule protein</fullName>
    </submittedName>
</protein>
<name>A0A1I7X9U6_HETBA</name>
<evidence type="ECO:0000313" key="2">
    <source>
        <dbReference type="WBParaSite" id="Hba_14452"/>
    </source>
</evidence>
<accession>A0A1I7X9U6</accession>
<evidence type="ECO:0000313" key="1">
    <source>
        <dbReference type="Proteomes" id="UP000095283"/>
    </source>
</evidence>